<dbReference type="RefSeq" id="WP_073265554.1">
    <property type="nucleotide sequence ID" value="NZ_FRCS01000025.1"/>
</dbReference>
<evidence type="ECO:0000256" key="3">
    <source>
        <dbReference type="SAM" id="Phobius"/>
    </source>
</evidence>
<evidence type="ECO:0000313" key="4">
    <source>
        <dbReference type="EMBL" id="SHN47565.1"/>
    </source>
</evidence>
<keyword evidence="3" id="KW-0472">Membrane</keyword>
<feature type="transmembrane region" description="Helical" evidence="3">
    <location>
        <begin position="6"/>
        <end position="27"/>
    </location>
</feature>
<dbReference type="Gene3D" id="3.30.479.30">
    <property type="entry name" value="Band 7 domain"/>
    <property type="match status" value="1"/>
</dbReference>
<dbReference type="GO" id="GO:0005886">
    <property type="term" value="C:plasma membrane"/>
    <property type="evidence" value="ECO:0007669"/>
    <property type="project" value="TreeGrafter"/>
</dbReference>
<dbReference type="InterPro" id="IPR027705">
    <property type="entry name" value="Flotillin_fam"/>
</dbReference>
<sequence length="707" mass="77272">MDAVALGVGVMIAVALIVVIGLALMVSRLFKKVEQGKALIVSKVRKVDVTFTGATVVPVLHRAEVMDISVKTIEIARTGREGLICRDNIRADIRITFFVRVNKTVEDVIKVAQAIGTARASNQETLQELFNAKFSEALKTVGKQLDFVDLYTKRNEFRDQIIAVIGTDLNGYSLEDAAIDYLEQTPLNQLDPANILDAQGIRKITELTAIEHVRTNEFQRTEEKEITRQNVDAREAILELERRQSDAEIKQRRDVETNRAREEAEIARVQAEERLKAQKAHMITDEALGVQNENKAREIAVAEKNRERVLAIETERIEKDRLLEVIARERETQLTTISKDKEVEAEKRAIADIIRERIAVEKTVAQQEEDIKKLRAIEEAERLRQTLIIQAEAEAQEKLVKDIKAAEAAEQAAAHIAREQLVLAESRQQAAELDANAKIRLAEATKAEAAAAGLAAVQVREAEADAIEKGGLAEAVAEREKGLAAALVAKEKGLAEAAIAKEKGHAEASAAKEKGLAEAESLREKLKGEAEGLTEKAAAMAALDESTREHEEYRLRLEMQKEIQLANIDVQRQVAEAQATVLATGLEQANIDIVGGDTVFFDRLMGSIALGKGVDGFVQHSDVASKLTQPWLDGTASFTDDLGRILGAVDTADIRNLTISALLMKLIKANGPDSAKLGELLGSARQLGIADTPLAQLTALNGATAKA</sequence>
<dbReference type="PANTHER" id="PTHR13806:SF31">
    <property type="entry name" value="FLOTILLIN-LIKE PROTEIN 1-RELATED"/>
    <property type="match status" value="1"/>
</dbReference>
<accession>A0A1M7RMK7</accession>
<feature type="coiled-coil region" evidence="2">
    <location>
        <begin position="516"/>
        <end position="563"/>
    </location>
</feature>
<keyword evidence="5" id="KW-1185">Reference proteome</keyword>
<dbReference type="CDD" id="cd03399">
    <property type="entry name" value="SPFH_flotillin"/>
    <property type="match status" value="1"/>
</dbReference>
<gene>
    <name evidence="4" type="ORF">SAMN05443668_12525</name>
</gene>
<evidence type="ECO:0000313" key="5">
    <source>
        <dbReference type="Proteomes" id="UP000184440"/>
    </source>
</evidence>
<dbReference type="STRING" id="134849.SAMN05443668_12525"/>
<reference evidence="4 5" key="1">
    <citation type="submission" date="2016-11" db="EMBL/GenBank/DDBJ databases">
        <authorList>
            <person name="Jaros S."/>
            <person name="Januszkiewicz K."/>
            <person name="Wedrychowicz H."/>
        </authorList>
    </citation>
    <scope>NUCLEOTIDE SEQUENCE [LARGE SCALE GENOMIC DNA]</scope>
    <source>
        <strain evidence="4 5">DSM 46144</strain>
    </source>
</reference>
<keyword evidence="3" id="KW-1133">Transmembrane helix</keyword>
<evidence type="ECO:0000256" key="2">
    <source>
        <dbReference type="SAM" id="Coils"/>
    </source>
</evidence>
<dbReference type="AlphaFoldDB" id="A0A1M7RMK7"/>
<dbReference type="PANTHER" id="PTHR13806">
    <property type="entry name" value="FLOTILLIN-RELATED"/>
    <property type="match status" value="1"/>
</dbReference>
<feature type="coiled-coil region" evidence="2">
    <location>
        <begin position="357"/>
        <end position="436"/>
    </location>
</feature>
<protein>
    <submittedName>
        <fullName evidence="4">Uncharacterized membrane protein YqiK, contains Band7/PHB/SPFH domain</fullName>
    </submittedName>
</protein>
<dbReference type="OrthoDB" id="9815577at2"/>
<proteinExistence type="predicted"/>
<organism evidence="4 5">
    <name type="scientific">Cryptosporangium aurantiacum</name>
    <dbReference type="NCBI Taxonomy" id="134849"/>
    <lineage>
        <taxon>Bacteria</taxon>
        <taxon>Bacillati</taxon>
        <taxon>Actinomycetota</taxon>
        <taxon>Actinomycetes</taxon>
        <taxon>Cryptosporangiales</taxon>
        <taxon>Cryptosporangiaceae</taxon>
        <taxon>Cryptosporangium</taxon>
    </lineage>
</organism>
<dbReference type="GO" id="GO:0012505">
    <property type="term" value="C:endomembrane system"/>
    <property type="evidence" value="ECO:0007669"/>
    <property type="project" value="UniProtKB-SubCell"/>
</dbReference>
<keyword evidence="3" id="KW-0812">Transmembrane</keyword>
<dbReference type="InterPro" id="IPR036013">
    <property type="entry name" value="Band_7/SPFH_dom_sf"/>
</dbReference>
<evidence type="ECO:0000256" key="1">
    <source>
        <dbReference type="ARBA" id="ARBA00004308"/>
    </source>
</evidence>
<dbReference type="SUPFAM" id="SSF117892">
    <property type="entry name" value="Band 7/SPFH domain"/>
    <property type="match status" value="1"/>
</dbReference>
<keyword evidence="2" id="KW-0175">Coiled coil</keyword>
<name>A0A1M7RMK7_9ACTN</name>
<dbReference type="Proteomes" id="UP000184440">
    <property type="component" value="Unassembled WGS sequence"/>
</dbReference>
<comment type="subcellular location">
    <subcellularLocation>
        <location evidence="1">Endomembrane system</location>
    </subcellularLocation>
</comment>
<feature type="coiled-coil region" evidence="2">
    <location>
        <begin position="223"/>
        <end position="281"/>
    </location>
</feature>
<dbReference type="EMBL" id="FRCS01000025">
    <property type="protein sequence ID" value="SHN47565.1"/>
    <property type="molecule type" value="Genomic_DNA"/>
</dbReference>